<dbReference type="FunFam" id="2.170.210.10:FF:000001">
    <property type="entry name" value="Non-homologous end-joining factor 1"/>
    <property type="match status" value="1"/>
</dbReference>
<evidence type="ECO:0000256" key="10">
    <source>
        <dbReference type="ARBA" id="ARBA00082415"/>
    </source>
</evidence>
<reference evidence="15" key="1">
    <citation type="submission" date="2025-08" db="UniProtKB">
        <authorList>
            <consortium name="RefSeq"/>
        </authorList>
    </citation>
    <scope>IDENTIFICATION</scope>
    <source>
        <tissue evidence="15">Spleen</tissue>
    </source>
</reference>
<dbReference type="FunCoup" id="A0A6P5LJY6">
    <property type="interactions" value="365"/>
</dbReference>
<gene>
    <name evidence="15" type="primary">NHEJ1</name>
</gene>
<dbReference type="AlphaFoldDB" id="A0A6P5LJY6"/>
<evidence type="ECO:0000256" key="7">
    <source>
        <dbReference type="ARBA" id="ARBA00044529"/>
    </source>
</evidence>
<dbReference type="Gene3D" id="2.170.210.10">
    <property type="entry name" value="DNA double-strand break repair and VJ recombination XRCC4, N-terminal"/>
    <property type="match status" value="1"/>
</dbReference>
<dbReference type="InParanoid" id="A0A6P5LJY6"/>
<name>A0A6P5LJY6_PHACI</name>
<dbReference type="InterPro" id="IPR052287">
    <property type="entry name" value="NHEJ_factor"/>
</dbReference>
<dbReference type="PANTHER" id="PTHR32235:SF1">
    <property type="entry name" value="NON-HOMOLOGOUS END-JOINING FACTOR 1"/>
    <property type="match status" value="1"/>
</dbReference>
<comment type="similarity">
    <text evidence="6">Belongs to the XRCC4-XLF family. XLF subfamily.</text>
</comment>
<evidence type="ECO:0000256" key="1">
    <source>
        <dbReference type="ARBA" id="ARBA00004123"/>
    </source>
</evidence>
<dbReference type="GO" id="GO:0032807">
    <property type="term" value="C:DNA ligase IV complex"/>
    <property type="evidence" value="ECO:0007669"/>
    <property type="project" value="TreeGrafter"/>
</dbReference>
<keyword evidence="5" id="KW-0539">Nucleus</keyword>
<evidence type="ECO:0000313" key="14">
    <source>
        <dbReference type="Proteomes" id="UP000515140"/>
    </source>
</evidence>
<keyword evidence="2" id="KW-0227">DNA damage</keyword>
<comment type="subcellular location">
    <subcellularLocation>
        <location evidence="1">Nucleus</location>
    </subcellularLocation>
</comment>
<feature type="region of interest" description="Disordered" evidence="11">
    <location>
        <begin position="282"/>
        <end position="352"/>
    </location>
</feature>
<protein>
    <recommendedName>
        <fullName evidence="7">Non-homologous end-joining factor 1</fullName>
    </recommendedName>
    <alternativeName>
        <fullName evidence="9">Protein cernunnos</fullName>
    </alternativeName>
    <alternativeName>
        <fullName evidence="10">XRCC4-like factor</fullName>
    </alternativeName>
</protein>
<feature type="compositionally biased region" description="Polar residues" evidence="11">
    <location>
        <begin position="289"/>
        <end position="303"/>
    </location>
</feature>
<dbReference type="Pfam" id="PF21928">
    <property type="entry name" value="XLF_CC"/>
    <property type="match status" value="1"/>
</dbReference>
<evidence type="ECO:0000256" key="5">
    <source>
        <dbReference type="ARBA" id="ARBA00023242"/>
    </source>
</evidence>
<dbReference type="InterPro" id="IPR053829">
    <property type="entry name" value="XLF-like_CC"/>
</dbReference>
<feature type="domain" description="XLF-like N-terminal" evidence="12">
    <location>
        <begin position="65"/>
        <end position="178"/>
    </location>
</feature>
<keyword evidence="14" id="KW-1185">Reference proteome</keyword>
<evidence type="ECO:0000256" key="8">
    <source>
        <dbReference type="ARBA" id="ARBA00066064"/>
    </source>
</evidence>
<dbReference type="GO" id="GO:0045027">
    <property type="term" value="F:DNA end binding"/>
    <property type="evidence" value="ECO:0007669"/>
    <property type="project" value="TreeGrafter"/>
</dbReference>
<evidence type="ECO:0000256" key="9">
    <source>
        <dbReference type="ARBA" id="ARBA00075910"/>
    </source>
</evidence>
<evidence type="ECO:0000313" key="15">
    <source>
        <dbReference type="RefSeq" id="XP_020858507.1"/>
    </source>
</evidence>
<comment type="subunit">
    <text evidence="8">Homodimer; mainly exists as a homodimer when not associated with XRCC4. Interacts with XRCC4; the interaction is direct and is mediated via a head-to-head interaction between N-terminal head regions. Component of the core long-range non-homologous end joining (NHEJ) complex (also named DNA-PK complex) composed of PRKDC, LIG4, XRCC4, XRCC6/Ku70, XRCC5/Ku86 and NHEJ1/XLF. Additional component of the NHEJ complex includes PAXX. Following autophosphorylation, PRKDC dissociates from DNA, leading to formation of the short-range NHEJ complex, composed of LIG4, XRCC4, XRCC6/Ku70, XRCC5/Ku86 and NHEJ1/XLF. Interacts with POLL (DNA polymerase lambda); promoting POLL recruitment to double-strand breaks (DSBs) and stimulation of the end-filling activity of POLL.</text>
</comment>
<evidence type="ECO:0000259" key="13">
    <source>
        <dbReference type="Pfam" id="PF21928"/>
    </source>
</evidence>
<accession>A0A6P5LJY6</accession>
<proteinExistence type="inferred from homology"/>
<dbReference type="RefSeq" id="XP_020858507.1">
    <property type="nucleotide sequence ID" value="XM_021002848.1"/>
</dbReference>
<evidence type="ECO:0000256" key="6">
    <source>
        <dbReference type="ARBA" id="ARBA00025747"/>
    </source>
</evidence>
<dbReference type="CTD" id="79840"/>
<dbReference type="CDD" id="cd22285">
    <property type="entry name" value="HD_XLF_N"/>
    <property type="match status" value="1"/>
</dbReference>
<keyword evidence="3" id="KW-0238">DNA-binding</keyword>
<evidence type="ECO:0000256" key="4">
    <source>
        <dbReference type="ARBA" id="ARBA00023204"/>
    </source>
</evidence>
<dbReference type="KEGG" id="pcw:110219477"/>
<dbReference type="InterPro" id="IPR015381">
    <property type="entry name" value="XLF-like_N"/>
</dbReference>
<dbReference type="GO" id="GO:0006303">
    <property type="term" value="P:double-strand break repair via nonhomologous end joining"/>
    <property type="evidence" value="ECO:0007669"/>
    <property type="project" value="TreeGrafter"/>
</dbReference>
<organism evidence="14 15">
    <name type="scientific">Phascolarctos cinereus</name>
    <name type="common">Koala</name>
    <dbReference type="NCBI Taxonomy" id="38626"/>
    <lineage>
        <taxon>Eukaryota</taxon>
        <taxon>Metazoa</taxon>
        <taxon>Chordata</taxon>
        <taxon>Craniata</taxon>
        <taxon>Vertebrata</taxon>
        <taxon>Euteleostomi</taxon>
        <taxon>Mammalia</taxon>
        <taxon>Metatheria</taxon>
        <taxon>Diprotodontia</taxon>
        <taxon>Phascolarctidae</taxon>
        <taxon>Phascolarctos</taxon>
    </lineage>
</organism>
<dbReference type="FunFam" id="1.10.287.450:FF:000003">
    <property type="entry name" value="Non-homologous end-joining factor 1"/>
    <property type="match status" value="1"/>
</dbReference>
<feature type="domain" description="XLF-like coiled-coil region" evidence="13">
    <location>
        <begin position="181"/>
        <end position="229"/>
    </location>
</feature>
<dbReference type="GeneID" id="110219477"/>
<feature type="compositionally biased region" description="Polar residues" evidence="11">
    <location>
        <begin position="310"/>
        <end position="333"/>
    </location>
</feature>
<feature type="compositionally biased region" description="Basic residues" evidence="11">
    <location>
        <begin position="338"/>
        <end position="352"/>
    </location>
</feature>
<evidence type="ECO:0000256" key="11">
    <source>
        <dbReference type="SAM" id="MobiDB-lite"/>
    </source>
</evidence>
<dbReference type="PANTHER" id="PTHR32235">
    <property type="entry name" value="NON-HOMOLOGOUS END-JOINING FACTOR 1"/>
    <property type="match status" value="1"/>
</dbReference>
<sequence length="352" mass="39475">MTYKFHLNRKSWFGDSSIRPKQPLTAPLLISSYRGPRMGAGLQGEALKTTPTQMEELERGLLIQPWAWLQLSEDSLLAKAYINTHKGYALLLSDLRQVWHEQVDTSVVSQRAKELNKRLTATPSAFLSHLRDLMCILLEGPADPRGATFSCELMPEGLSLRVRSELSGLPFHWNFQCALASPSLVSQHLIRPLMGMSLVLQCQVRELTSLLRLKDAEIQDYQENGAVLSRDRLKTELFDENAVLEQVVTENLPEACSIENGRSFATKLQNLYVTITKQGFQAERKRQGSGDSQASDRTSSSETDGILLNQPEQPFSAPSPSVLETLNMETSVPMQRPHLSKVKRKKPKGLFS</sequence>
<dbReference type="Gene3D" id="1.10.287.450">
    <property type="entry name" value="Helix hairpin bin"/>
    <property type="match status" value="1"/>
</dbReference>
<dbReference type="InterPro" id="IPR038051">
    <property type="entry name" value="XRCC4-like_N_sf"/>
</dbReference>
<dbReference type="Proteomes" id="UP000515140">
    <property type="component" value="Unplaced"/>
</dbReference>
<keyword evidence="4" id="KW-0234">DNA repair</keyword>
<dbReference type="Pfam" id="PF09302">
    <property type="entry name" value="XLF"/>
    <property type="match status" value="1"/>
</dbReference>
<evidence type="ECO:0000259" key="12">
    <source>
        <dbReference type="Pfam" id="PF09302"/>
    </source>
</evidence>
<evidence type="ECO:0000256" key="3">
    <source>
        <dbReference type="ARBA" id="ARBA00023125"/>
    </source>
</evidence>
<evidence type="ECO:0000256" key="2">
    <source>
        <dbReference type="ARBA" id="ARBA00022763"/>
    </source>
</evidence>